<dbReference type="PANTHER" id="PTHR45737">
    <property type="entry name" value="VON WILLEBRAND FACTOR A DOMAIN-CONTAINING PROTEIN 5A"/>
    <property type="match status" value="1"/>
</dbReference>
<feature type="domain" description="VWFA" evidence="2">
    <location>
        <begin position="270"/>
        <end position="433"/>
    </location>
</feature>
<dbReference type="InterPro" id="IPR036465">
    <property type="entry name" value="vWFA_dom_sf"/>
</dbReference>
<evidence type="ECO:0000259" key="3">
    <source>
        <dbReference type="PROSITE" id="PS51468"/>
    </source>
</evidence>
<feature type="domain" description="VIT" evidence="3">
    <location>
        <begin position="25"/>
        <end position="155"/>
    </location>
</feature>
<dbReference type="RefSeq" id="YP_010781979.1">
    <property type="nucleotide sequence ID" value="NC_075039.1"/>
</dbReference>
<feature type="region of interest" description="Disordered" evidence="1">
    <location>
        <begin position="634"/>
        <end position="668"/>
    </location>
</feature>
<dbReference type="PANTHER" id="PTHR45737:SF6">
    <property type="entry name" value="VON WILLEBRAND FACTOR A DOMAIN-CONTAINING PROTEIN 5A"/>
    <property type="match status" value="1"/>
</dbReference>
<dbReference type="SMART" id="SM00609">
    <property type="entry name" value="VIT"/>
    <property type="match status" value="1"/>
</dbReference>
<reference evidence="4" key="2">
    <citation type="journal article" date="2018" name="Nat. Commun.">
        <title>Tailed giant Tupanvirus possesses the most complete translational apparatus of the known virosphere.</title>
        <authorList>
            <person name="Abrahao J."/>
            <person name="Silva L."/>
            <person name="Silva L.S."/>
            <person name="Khalil J.Y.B."/>
            <person name="Rodrigues R."/>
            <person name="Arantes T."/>
            <person name="Assis F."/>
            <person name="Boratto P."/>
            <person name="Andrade M."/>
            <person name="Kroon E.G."/>
            <person name="Ribeiro B."/>
            <person name="Bergier I."/>
            <person name="Seligmann H."/>
            <person name="Ghigo E."/>
            <person name="Colson P."/>
            <person name="Levasseur A."/>
            <person name="Kroemer G."/>
            <person name="Raoult D."/>
            <person name="La Scola B."/>
        </authorList>
    </citation>
    <scope>NUCLEOTIDE SEQUENCE [LARGE SCALE GENOMIC DNA]</scope>
    <source>
        <strain evidence="4">Soda lake</strain>
    </source>
</reference>
<dbReference type="Gene3D" id="3.40.50.410">
    <property type="entry name" value="von Willebrand factor, type A domain"/>
    <property type="match status" value="1"/>
</dbReference>
<protein>
    <submittedName>
        <fullName evidence="4">Uncharacterized protein</fullName>
    </submittedName>
</protein>
<dbReference type="InterPro" id="IPR002035">
    <property type="entry name" value="VWF_A"/>
</dbReference>
<dbReference type="SUPFAM" id="SSF53300">
    <property type="entry name" value="vWA-like"/>
    <property type="match status" value="1"/>
</dbReference>
<proteinExistence type="predicted"/>
<dbReference type="PROSITE" id="PS50234">
    <property type="entry name" value="VWFA"/>
    <property type="match status" value="1"/>
</dbReference>
<dbReference type="Pfam" id="PF13768">
    <property type="entry name" value="VWA_3"/>
    <property type="match status" value="1"/>
</dbReference>
<name>A0A6N1NMX9_9VIRU</name>
<dbReference type="SMART" id="SM00327">
    <property type="entry name" value="VWA"/>
    <property type="match status" value="1"/>
</dbReference>
<dbReference type="GeneID" id="80518743"/>
<dbReference type="PROSITE" id="PS51468">
    <property type="entry name" value="VIT"/>
    <property type="match status" value="1"/>
</dbReference>
<dbReference type="InterPro" id="IPR013694">
    <property type="entry name" value="VIT"/>
</dbReference>
<feature type="compositionally biased region" description="Acidic residues" evidence="1">
    <location>
        <begin position="643"/>
        <end position="660"/>
    </location>
</feature>
<dbReference type="EMBL" id="KY523104">
    <property type="protein sequence ID" value="QKU35320.1"/>
    <property type="molecule type" value="Genomic_DNA"/>
</dbReference>
<evidence type="ECO:0000256" key="1">
    <source>
        <dbReference type="SAM" id="MobiDB-lite"/>
    </source>
</evidence>
<sequence length="762" mass="85850">MILELQINFNIHIITHYHIMSLVIVYTVSKRTYPQKSSVQPSKVDYNADIQGKFALCRLTQTFELCTDNIIEGFYEFPVDYNSAFCDLSVKTPREHLRGVVREKSEAKKMFEDAKKEGRQAFLTQQSDSDRDVYKLSMSNLLNGDIIIVEYTYVTELEYNEGKNIFYVPSFISPRYGGNFIPNSNHALRATVKINGNITSLKCSMPDTTISLTDGCSCVEYTSTFWLKEDIEITYNASFENKAYKFNVNDHSMVVTQVAPHINSSFSNHDIVFVLDCSGSMDGERMDNSIKAVCHCLAQMVGTAFNFNILRYGSSFDKYLPESLPTTVFNIKNAITYCRKIKADLGGTETYNALRMCLDMSKTAILITDGDTSDNEEMHKLCRQFDCLSILGIGSGINRANIKDMARNGKGIALFSQTDSNIIQNMNQLFMNVSRPSVSQPIYSWSSTSIEKVALTNRSPIVSNHPNMVFAILNDVSDVDEFRIRGVDCMVPIEPYLGPLDTKYIGCLVAKRIIQENDISEMFTKEQMVELAVKFGIITKYTSMIAVSSLHVKTSATISDETVYVVATNQISSVPHSGAMMRCMDLGMTLSACAVTKESMFFDASEEDEECMENGLFDSSDGEESMPVIKHKCANKGKKKDESEDEDFDEDFDVSTDDNTDNSTDNTSDEISKAVKWFKSQQINLDENIFYHFNKSVGLFNQSVRQLLTGIDASILRDDLILSVFVMICITMCFDSNVYDEYLLCAMKNADFVELAFKFNLV</sequence>
<dbReference type="Pfam" id="PF08487">
    <property type="entry name" value="VIT"/>
    <property type="match status" value="1"/>
</dbReference>
<evidence type="ECO:0000259" key="2">
    <source>
        <dbReference type="PROSITE" id="PS50234"/>
    </source>
</evidence>
<accession>A0A6N1NMX9</accession>
<evidence type="ECO:0000313" key="4">
    <source>
        <dbReference type="EMBL" id="QKU35320.1"/>
    </source>
</evidence>
<reference evidence="4" key="1">
    <citation type="submission" date="2017-01" db="EMBL/GenBank/DDBJ databases">
        <authorList>
            <person name="Assis F.L."/>
            <person name="Abrahao J.S."/>
            <person name="Silva L."/>
            <person name="Khalil J.B."/>
            <person name="Rodrigues R."/>
            <person name="Silva L.S."/>
            <person name="Arantes T."/>
            <person name="Boratto P."/>
            <person name="Andrade M."/>
            <person name="Kroon E.G."/>
            <person name="Ribeiro B."/>
            <person name="Bergier I."/>
            <person name="Seligmann H."/>
            <person name="Ghigo E."/>
            <person name="Colson P."/>
            <person name="Levasseur A."/>
            <person name="Raoult D."/>
            <person name="Scola B.L."/>
        </authorList>
    </citation>
    <scope>NUCLEOTIDE SEQUENCE</scope>
    <source>
        <strain evidence="4">Soda lake</strain>
    </source>
</reference>
<dbReference type="KEGG" id="vg:80518743"/>
<organism evidence="4">
    <name type="scientific">Tupanvirus soda lake</name>
    <dbReference type="NCBI Taxonomy" id="2126985"/>
    <lineage>
        <taxon>Viruses</taxon>
        <taxon>Varidnaviria</taxon>
        <taxon>Bamfordvirae</taxon>
        <taxon>Nucleocytoviricota</taxon>
        <taxon>Megaviricetes</taxon>
        <taxon>Imitervirales</taxon>
        <taxon>Mimiviridae</taxon>
        <taxon>Megamimivirinae</taxon>
        <taxon>Tupanvirus</taxon>
        <taxon>Tupanvirus salinum</taxon>
    </lineage>
</organism>